<sequence>MGYVDYTEGLMKTPIYELHVPFSYCCTYNCCRANDVHCFSFCTYPFSYFYHFFVLGFLSDYRSYGLHYRRIFAPSLGIWIFFHGVLSVSSLTTLFQVTVQFIPVSSWHFLHLTPRRPFSEVWLSNLGSPRHSDILLYCIYSYLSLPRGGPHYPYLTKWKCKIVRHTFATVTRRSLVHFSKLL</sequence>
<evidence type="ECO:0000313" key="3">
    <source>
        <dbReference type="Proteomes" id="UP000275078"/>
    </source>
</evidence>
<dbReference type="Proteomes" id="UP000275078">
    <property type="component" value="Unassembled WGS sequence"/>
</dbReference>
<feature type="transmembrane region" description="Helical" evidence="1">
    <location>
        <begin position="76"/>
        <end position="95"/>
    </location>
</feature>
<keyword evidence="1" id="KW-0472">Membrane</keyword>
<keyword evidence="3" id="KW-1185">Reference proteome</keyword>
<dbReference type="EMBL" id="ML119654">
    <property type="protein sequence ID" value="RPA85312.1"/>
    <property type="molecule type" value="Genomic_DNA"/>
</dbReference>
<gene>
    <name evidence="2" type="ORF">BJ508DRAFT_6793</name>
</gene>
<organism evidence="2 3">
    <name type="scientific">Ascobolus immersus RN42</name>
    <dbReference type="NCBI Taxonomy" id="1160509"/>
    <lineage>
        <taxon>Eukaryota</taxon>
        <taxon>Fungi</taxon>
        <taxon>Dikarya</taxon>
        <taxon>Ascomycota</taxon>
        <taxon>Pezizomycotina</taxon>
        <taxon>Pezizomycetes</taxon>
        <taxon>Pezizales</taxon>
        <taxon>Ascobolaceae</taxon>
        <taxon>Ascobolus</taxon>
    </lineage>
</organism>
<proteinExistence type="predicted"/>
<evidence type="ECO:0000313" key="2">
    <source>
        <dbReference type="EMBL" id="RPA85312.1"/>
    </source>
</evidence>
<accession>A0A3N4IGP0</accession>
<name>A0A3N4IGP0_ASCIM</name>
<keyword evidence="1" id="KW-1133">Transmembrane helix</keyword>
<dbReference type="AlphaFoldDB" id="A0A3N4IGP0"/>
<reference evidence="2 3" key="1">
    <citation type="journal article" date="2018" name="Nat. Ecol. Evol.">
        <title>Pezizomycetes genomes reveal the molecular basis of ectomycorrhizal truffle lifestyle.</title>
        <authorList>
            <person name="Murat C."/>
            <person name="Payen T."/>
            <person name="Noel B."/>
            <person name="Kuo A."/>
            <person name="Morin E."/>
            <person name="Chen J."/>
            <person name="Kohler A."/>
            <person name="Krizsan K."/>
            <person name="Balestrini R."/>
            <person name="Da Silva C."/>
            <person name="Montanini B."/>
            <person name="Hainaut M."/>
            <person name="Levati E."/>
            <person name="Barry K.W."/>
            <person name="Belfiori B."/>
            <person name="Cichocki N."/>
            <person name="Clum A."/>
            <person name="Dockter R.B."/>
            <person name="Fauchery L."/>
            <person name="Guy J."/>
            <person name="Iotti M."/>
            <person name="Le Tacon F."/>
            <person name="Lindquist E.A."/>
            <person name="Lipzen A."/>
            <person name="Malagnac F."/>
            <person name="Mello A."/>
            <person name="Molinier V."/>
            <person name="Miyauchi S."/>
            <person name="Poulain J."/>
            <person name="Riccioni C."/>
            <person name="Rubini A."/>
            <person name="Sitrit Y."/>
            <person name="Splivallo R."/>
            <person name="Traeger S."/>
            <person name="Wang M."/>
            <person name="Zifcakova L."/>
            <person name="Wipf D."/>
            <person name="Zambonelli A."/>
            <person name="Paolocci F."/>
            <person name="Nowrousian M."/>
            <person name="Ottonello S."/>
            <person name="Baldrian P."/>
            <person name="Spatafora J.W."/>
            <person name="Henrissat B."/>
            <person name="Nagy L.G."/>
            <person name="Aury J.M."/>
            <person name="Wincker P."/>
            <person name="Grigoriev I.V."/>
            <person name="Bonfante P."/>
            <person name="Martin F.M."/>
        </authorList>
    </citation>
    <scope>NUCLEOTIDE SEQUENCE [LARGE SCALE GENOMIC DNA]</scope>
    <source>
        <strain evidence="2 3">RN42</strain>
    </source>
</reference>
<protein>
    <submittedName>
        <fullName evidence="2">Uncharacterized protein</fullName>
    </submittedName>
</protein>
<keyword evidence="1" id="KW-0812">Transmembrane</keyword>
<evidence type="ECO:0000256" key="1">
    <source>
        <dbReference type="SAM" id="Phobius"/>
    </source>
</evidence>